<gene>
    <name evidence="2" type="ORF">RGQ29_020345</name>
</gene>
<protein>
    <recommendedName>
        <fullName evidence="1">DUF6817 domain-containing protein</fullName>
    </recommendedName>
</protein>
<organism evidence="2 3">
    <name type="scientific">Quercus rubra</name>
    <name type="common">Northern red oak</name>
    <name type="synonym">Quercus borealis</name>
    <dbReference type="NCBI Taxonomy" id="3512"/>
    <lineage>
        <taxon>Eukaryota</taxon>
        <taxon>Viridiplantae</taxon>
        <taxon>Streptophyta</taxon>
        <taxon>Embryophyta</taxon>
        <taxon>Tracheophyta</taxon>
        <taxon>Spermatophyta</taxon>
        <taxon>Magnoliopsida</taxon>
        <taxon>eudicotyledons</taxon>
        <taxon>Gunneridae</taxon>
        <taxon>Pentapetalae</taxon>
        <taxon>rosids</taxon>
        <taxon>fabids</taxon>
        <taxon>Fagales</taxon>
        <taxon>Fagaceae</taxon>
        <taxon>Quercus</taxon>
    </lineage>
</organism>
<feature type="domain" description="DUF6817" evidence="1">
    <location>
        <begin position="8"/>
        <end position="76"/>
    </location>
</feature>
<evidence type="ECO:0000259" key="1">
    <source>
        <dbReference type="Pfam" id="PF20680"/>
    </source>
</evidence>
<dbReference type="InterPro" id="IPR049202">
    <property type="entry name" value="DUF6817"/>
</dbReference>
<dbReference type="PANTHER" id="PTHR37391:SF2">
    <property type="entry name" value="E3 UBIQUITIN-PROTEIN LIGASE"/>
    <property type="match status" value="1"/>
</dbReference>
<accession>A0AAN7IPY2</accession>
<name>A0AAN7IPY2_QUERU</name>
<evidence type="ECO:0000313" key="2">
    <source>
        <dbReference type="EMBL" id="KAK4589733.1"/>
    </source>
</evidence>
<evidence type="ECO:0000313" key="3">
    <source>
        <dbReference type="Proteomes" id="UP001324115"/>
    </source>
</evidence>
<proteinExistence type="predicted"/>
<sequence>MAQAWQFPCHLVDIYRILKIWKAPNSVCLCGLLYSSYSNSNTNLAIFDPSTGREVVRTHVRDEVERLIHLYCIVPRQHLIRHDLLFHYSDSELVDHLKLSEISLSNAMHKALFNEEEPWRKKLQALLPADGITVKHINTSQDVPVSRRVVAVFLLMTMADFSEQFFGFQDALFENFNGRLENSGNNCAALWPGDGKPGLWLNYLSRLGALYNLIVREEEIFKEERKRVGGGGVVQTDSHRDEDIELVVPPVFENCKRVLDAREQIIARDLYWEAVCDMSKKNPEELLLRSIEKNPFVGEPHVVLGQVYLTKGMFGEAEREAERGLTLMLEWGSSWDKRMSWKGWIAWARVLLIKAKEKSWPKTSRGIHSLGLVK</sequence>
<dbReference type="EMBL" id="JAXUIC010000005">
    <property type="protein sequence ID" value="KAK4589733.1"/>
    <property type="molecule type" value="Genomic_DNA"/>
</dbReference>
<comment type="caution">
    <text evidence="2">The sequence shown here is derived from an EMBL/GenBank/DDBJ whole genome shotgun (WGS) entry which is preliminary data.</text>
</comment>
<keyword evidence="3" id="KW-1185">Reference proteome</keyword>
<dbReference type="AlphaFoldDB" id="A0AAN7IPY2"/>
<dbReference type="PANTHER" id="PTHR37391">
    <property type="entry name" value="E3 UBIQUITIN-PROTEIN LIGASE"/>
    <property type="match status" value="1"/>
</dbReference>
<dbReference type="Proteomes" id="UP001324115">
    <property type="component" value="Unassembled WGS sequence"/>
</dbReference>
<reference evidence="2 3" key="1">
    <citation type="journal article" date="2023" name="G3 (Bethesda)">
        <title>A haplotype-resolved chromosome-scale genome for Quercus rubra L. provides insights into the genetics of adaptive traits for red oak species.</title>
        <authorList>
            <person name="Kapoor B."/>
            <person name="Jenkins J."/>
            <person name="Schmutz J."/>
            <person name="Zhebentyayeva T."/>
            <person name="Kuelheim C."/>
            <person name="Coggeshall M."/>
            <person name="Heim C."/>
            <person name="Lasky J.R."/>
            <person name="Leites L."/>
            <person name="Islam-Faridi N."/>
            <person name="Romero-Severson J."/>
            <person name="DeLeo V.L."/>
            <person name="Lucas S.M."/>
            <person name="Lazic D."/>
            <person name="Gailing O."/>
            <person name="Carlson J."/>
            <person name="Staton M."/>
        </authorList>
    </citation>
    <scope>NUCLEOTIDE SEQUENCE [LARGE SCALE GENOMIC DNA]</scope>
    <source>
        <strain evidence="2">Pseudo-F2</strain>
    </source>
</reference>
<dbReference type="Pfam" id="PF20680">
    <property type="entry name" value="DUF6817"/>
    <property type="match status" value="1"/>
</dbReference>